<dbReference type="Proteomes" id="UP000594380">
    <property type="component" value="Unassembled WGS sequence"/>
</dbReference>
<comment type="caution">
    <text evidence="7">The sequence shown here is derived from an EMBL/GenBank/DDBJ whole genome shotgun (WGS) entry which is preliminary data.</text>
</comment>
<sequence length="216" mass="23125">MVVGPAGGAGAPIVYVVDDDDAIRRSLSNLLLSVGLRVQSFGSTGEFRAAQLANAPSCLLLDVRLRGESGLAFQQQVSERPDIPIIFITGFADVDICKRAMKGGAVDFLVKPFADQDVIDAVNGALAADQKRREKVQAQAVLTRAYEQLTRREREVLAFVVSGALNKQIAGWLGVTVITVKLHRAAVMRKMDASSLADLVRKSEALGIEAPAVPQN</sequence>
<dbReference type="GO" id="GO:0000160">
    <property type="term" value="P:phosphorelay signal transduction system"/>
    <property type="evidence" value="ECO:0007669"/>
    <property type="project" value="InterPro"/>
</dbReference>
<evidence type="ECO:0000256" key="4">
    <source>
        <dbReference type="PROSITE-ProRule" id="PRU00169"/>
    </source>
</evidence>
<reference evidence="7 8" key="1">
    <citation type="submission" date="2020-02" db="EMBL/GenBank/DDBJ databases">
        <title>Paraburkholderia simonii sp. nov. and Paraburkholderia youngii sp. nov. Brazilian and Mexican Mimosa-associated rhizobia.</title>
        <authorList>
            <person name="Mavima L."/>
            <person name="Beukes C.W."/>
            <person name="Chan W.Y."/>
            <person name="Palmer M."/>
            <person name="De Meyer S.E."/>
            <person name="James E.K."/>
            <person name="Venter S.N."/>
            <person name="Steenkamp E.T."/>
        </authorList>
    </citation>
    <scope>NUCLEOTIDE SEQUENCE [LARGE SCALE GENOMIC DNA]</scope>
    <source>
        <strain evidence="7 8">JPY169</strain>
    </source>
</reference>
<dbReference type="Pfam" id="PF00072">
    <property type="entry name" value="Response_reg"/>
    <property type="match status" value="1"/>
</dbReference>
<dbReference type="SMART" id="SM00448">
    <property type="entry name" value="REC"/>
    <property type="match status" value="1"/>
</dbReference>
<feature type="domain" description="Response regulatory" evidence="6">
    <location>
        <begin position="13"/>
        <end position="126"/>
    </location>
</feature>
<dbReference type="Gene3D" id="3.40.50.2300">
    <property type="match status" value="1"/>
</dbReference>
<dbReference type="Gene3D" id="1.10.10.10">
    <property type="entry name" value="Winged helix-like DNA-binding domain superfamily/Winged helix DNA-binding domain"/>
    <property type="match status" value="1"/>
</dbReference>
<protein>
    <submittedName>
        <fullName evidence="7">Response regulator transcription factor</fullName>
    </submittedName>
</protein>
<dbReference type="SMART" id="SM00421">
    <property type="entry name" value="HTH_LUXR"/>
    <property type="match status" value="1"/>
</dbReference>
<dbReference type="PROSITE" id="PS00622">
    <property type="entry name" value="HTH_LUXR_1"/>
    <property type="match status" value="1"/>
</dbReference>
<accession>A0A7Y6MY01</accession>
<dbReference type="SUPFAM" id="SSF52172">
    <property type="entry name" value="CheY-like"/>
    <property type="match status" value="1"/>
</dbReference>
<name>A0A7Y6MY01_9BURK</name>
<evidence type="ECO:0000259" key="5">
    <source>
        <dbReference type="PROSITE" id="PS50043"/>
    </source>
</evidence>
<keyword evidence="3" id="KW-0804">Transcription</keyword>
<dbReference type="InterPro" id="IPR016032">
    <property type="entry name" value="Sig_transdc_resp-reg_C-effctor"/>
</dbReference>
<feature type="domain" description="HTH luxR-type" evidence="5">
    <location>
        <begin position="142"/>
        <end position="207"/>
    </location>
</feature>
<dbReference type="InterPro" id="IPR036388">
    <property type="entry name" value="WH-like_DNA-bd_sf"/>
</dbReference>
<dbReference type="InterPro" id="IPR011006">
    <property type="entry name" value="CheY-like_superfamily"/>
</dbReference>
<dbReference type="PANTHER" id="PTHR44688:SF16">
    <property type="entry name" value="DNA-BINDING TRANSCRIPTIONAL ACTIVATOR DEVR_DOSR"/>
    <property type="match status" value="1"/>
</dbReference>
<feature type="modified residue" description="4-aspartylphosphate" evidence="4">
    <location>
        <position position="62"/>
    </location>
</feature>
<dbReference type="GO" id="GO:0003677">
    <property type="term" value="F:DNA binding"/>
    <property type="evidence" value="ECO:0007669"/>
    <property type="project" value="UniProtKB-KW"/>
</dbReference>
<keyword evidence="1" id="KW-0805">Transcription regulation</keyword>
<dbReference type="CDD" id="cd06170">
    <property type="entry name" value="LuxR_C_like"/>
    <property type="match status" value="1"/>
</dbReference>
<dbReference type="Pfam" id="PF00196">
    <property type="entry name" value="GerE"/>
    <property type="match status" value="1"/>
</dbReference>
<evidence type="ECO:0000256" key="3">
    <source>
        <dbReference type="ARBA" id="ARBA00023163"/>
    </source>
</evidence>
<evidence type="ECO:0000256" key="2">
    <source>
        <dbReference type="ARBA" id="ARBA00023125"/>
    </source>
</evidence>
<dbReference type="PANTHER" id="PTHR44688">
    <property type="entry name" value="DNA-BINDING TRANSCRIPTIONAL ACTIVATOR DEVR_DOSR"/>
    <property type="match status" value="1"/>
</dbReference>
<dbReference type="RefSeq" id="WP_176107888.1">
    <property type="nucleotide sequence ID" value="NZ_JAALDK010000001.1"/>
</dbReference>
<evidence type="ECO:0000259" key="6">
    <source>
        <dbReference type="PROSITE" id="PS50110"/>
    </source>
</evidence>
<keyword evidence="2" id="KW-0238">DNA-binding</keyword>
<gene>
    <name evidence="7" type="ORF">G5S42_17470</name>
</gene>
<dbReference type="EMBL" id="JAALDK010000001">
    <property type="protein sequence ID" value="NUY01443.1"/>
    <property type="molecule type" value="Genomic_DNA"/>
</dbReference>
<dbReference type="SUPFAM" id="SSF46894">
    <property type="entry name" value="C-terminal effector domain of the bipartite response regulators"/>
    <property type="match status" value="1"/>
</dbReference>
<evidence type="ECO:0000313" key="7">
    <source>
        <dbReference type="EMBL" id="NUY01443.1"/>
    </source>
</evidence>
<evidence type="ECO:0000256" key="1">
    <source>
        <dbReference type="ARBA" id="ARBA00023015"/>
    </source>
</evidence>
<dbReference type="AlphaFoldDB" id="A0A7Y6MY01"/>
<proteinExistence type="predicted"/>
<dbReference type="GO" id="GO:0006355">
    <property type="term" value="P:regulation of DNA-templated transcription"/>
    <property type="evidence" value="ECO:0007669"/>
    <property type="project" value="InterPro"/>
</dbReference>
<organism evidence="7 8">
    <name type="scientific">Paraburkholderia youngii</name>
    <dbReference type="NCBI Taxonomy" id="2782701"/>
    <lineage>
        <taxon>Bacteria</taxon>
        <taxon>Pseudomonadati</taxon>
        <taxon>Pseudomonadota</taxon>
        <taxon>Betaproteobacteria</taxon>
        <taxon>Burkholderiales</taxon>
        <taxon>Burkholderiaceae</taxon>
        <taxon>Paraburkholderia</taxon>
    </lineage>
</organism>
<dbReference type="GeneID" id="301102127"/>
<keyword evidence="4" id="KW-0597">Phosphoprotein</keyword>
<dbReference type="PRINTS" id="PR00038">
    <property type="entry name" value="HTHLUXR"/>
</dbReference>
<evidence type="ECO:0000313" key="8">
    <source>
        <dbReference type="Proteomes" id="UP000594380"/>
    </source>
</evidence>
<dbReference type="PROSITE" id="PS50043">
    <property type="entry name" value="HTH_LUXR_2"/>
    <property type="match status" value="1"/>
</dbReference>
<dbReference type="InterPro" id="IPR000792">
    <property type="entry name" value="Tscrpt_reg_LuxR_C"/>
</dbReference>
<dbReference type="PROSITE" id="PS50110">
    <property type="entry name" value="RESPONSE_REGULATORY"/>
    <property type="match status" value="1"/>
</dbReference>
<dbReference type="InterPro" id="IPR001789">
    <property type="entry name" value="Sig_transdc_resp-reg_receiver"/>
</dbReference>